<evidence type="ECO:0008006" key="4">
    <source>
        <dbReference type="Google" id="ProtNLM"/>
    </source>
</evidence>
<sequence length="198" mass="20644">MPSRTLISLAAVATSGATLMATAPGAQAEVWELHHTATASTYIKSMNQTVTTTGTQTANFDLEKRTLSANLSLKDATSPVKVIGLPLAKATIRIEPLGPATGTVDFSNNISVTQRLNIRIVKIQPLGLPVNLVGNSCKTSSPVTMKLSGKQGGLFDPFTLKGSFDIPKFADCGLATPIVSKMVSGSGNTVKIDYVAAP</sequence>
<feature type="signal peptide" evidence="1">
    <location>
        <begin position="1"/>
        <end position="28"/>
    </location>
</feature>
<proteinExistence type="predicted"/>
<keyword evidence="1" id="KW-0732">Signal</keyword>
<evidence type="ECO:0000256" key="1">
    <source>
        <dbReference type="SAM" id="SignalP"/>
    </source>
</evidence>
<dbReference type="Proteomes" id="UP001528912">
    <property type="component" value="Unassembled WGS sequence"/>
</dbReference>
<reference evidence="2 3" key="1">
    <citation type="submission" date="2023-03" db="EMBL/GenBank/DDBJ databases">
        <title>YIM 133296 draft genome.</title>
        <authorList>
            <person name="Xiong L."/>
        </authorList>
    </citation>
    <scope>NUCLEOTIDE SEQUENCE [LARGE SCALE GENOMIC DNA]</scope>
    <source>
        <strain evidence="2 3">YIM 133296</strain>
    </source>
</reference>
<feature type="chain" id="PRO_5046704856" description="Lipid/polyisoprenoid-binding YceI-like domain-containing protein" evidence="1">
    <location>
        <begin position="29"/>
        <end position="198"/>
    </location>
</feature>
<evidence type="ECO:0000313" key="3">
    <source>
        <dbReference type="Proteomes" id="UP001528912"/>
    </source>
</evidence>
<comment type="caution">
    <text evidence="2">The sequence shown here is derived from an EMBL/GenBank/DDBJ whole genome shotgun (WGS) entry which is preliminary data.</text>
</comment>
<protein>
    <recommendedName>
        <fullName evidence="4">Lipid/polyisoprenoid-binding YceI-like domain-containing protein</fullName>
    </recommendedName>
</protein>
<organism evidence="2 3">
    <name type="scientific">Luteipulveratus flavus</name>
    <dbReference type="NCBI Taxonomy" id="3031728"/>
    <lineage>
        <taxon>Bacteria</taxon>
        <taxon>Bacillati</taxon>
        <taxon>Actinomycetota</taxon>
        <taxon>Actinomycetes</taxon>
        <taxon>Micrococcales</taxon>
        <taxon>Dermacoccaceae</taxon>
        <taxon>Luteipulveratus</taxon>
    </lineage>
</organism>
<evidence type="ECO:0000313" key="2">
    <source>
        <dbReference type="EMBL" id="MDF8263351.1"/>
    </source>
</evidence>
<name>A0ABT6C7T8_9MICO</name>
<gene>
    <name evidence="2" type="ORF">P4R38_03695</name>
</gene>
<dbReference type="EMBL" id="JAROAV010000010">
    <property type="protein sequence ID" value="MDF8263351.1"/>
    <property type="molecule type" value="Genomic_DNA"/>
</dbReference>
<accession>A0ABT6C7T8</accession>
<dbReference type="RefSeq" id="WP_277191101.1">
    <property type="nucleotide sequence ID" value="NZ_JAROAV010000010.1"/>
</dbReference>
<keyword evidence="3" id="KW-1185">Reference proteome</keyword>